<dbReference type="EC" id="5.4.3.8" evidence="4"/>
<keyword evidence="7" id="KW-0627">Porphyrin biosynthesis</keyword>
<dbReference type="Pfam" id="PF00202">
    <property type="entry name" value="Aminotran_3"/>
    <property type="match status" value="1"/>
</dbReference>
<dbReference type="InterPro" id="IPR049704">
    <property type="entry name" value="Aminotrans_3_PPA_site"/>
</dbReference>
<gene>
    <name evidence="8" type="ORF">METZ01_LOCUS139680</name>
</gene>
<sequence length="429" mass="45699">MDRSRSKKLFACAQRILPGGVNSPVRNFGRVGGNPVFMVRGAGSHVFDVDGNEYIDYLGSWGPLILGHSHPAVVEALKGACENGTSFGMPTEIEIKLAELVREAFPSIEVIRMVNSGTEATMSAARVARGYTGRDLIVKFEAGYHGHGDGFLIHAGSGAATFGAPDSLGVPAEVAKLTLCLTFNDIKAVQDLFNTRGDDIACVIVEPIAGNMGLIPPRTGFLETLRAETEKHGSILIFDEVMTGFRVALGGAQSLYGIRPDMTTLSKILGGGLPVGAYGGRREIMEVVAPVGGVYQAGTLSGNPLAMTAGFATISQLQKPGTYDRLESLSARLEEGLNAAARDTGVSVKLNRVGSMFCGFFTDRGVFDFDAASSSGADLYAGYFWNMLNRGTYLAPSRLECGFVSLSHTEEDIDRTVEAARKSLRELVH</sequence>
<dbReference type="InterPro" id="IPR015421">
    <property type="entry name" value="PyrdxlP-dep_Trfase_major"/>
</dbReference>
<keyword evidence="6" id="KW-0413">Isomerase</keyword>
<evidence type="ECO:0000313" key="8">
    <source>
        <dbReference type="EMBL" id="SVA86826.1"/>
    </source>
</evidence>
<evidence type="ECO:0000256" key="1">
    <source>
        <dbReference type="ARBA" id="ARBA00001933"/>
    </source>
</evidence>
<dbReference type="SUPFAM" id="SSF53383">
    <property type="entry name" value="PLP-dependent transferases"/>
    <property type="match status" value="1"/>
</dbReference>
<comment type="cofactor">
    <cofactor evidence="1">
        <name>pyridoxal 5'-phosphate</name>
        <dbReference type="ChEBI" id="CHEBI:597326"/>
    </cofactor>
</comment>
<dbReference type="GO" id="GO:0008483">
    <property type="term" value="F:transaminase activity"/>
    <property type="evidence" value="ECO:0007669"/>
    <property type="project" value="InterPro"/>
</dbReference>
<name>A0A381ZC20_9ZZZZ</name>
<evidence type="ECO:0000256" key="4">
    <source>
        <dbReference type="ARBA" id="ARBA00012143"/>
    </source>
</evidence>
<dbReference type="Gene3D" id="3.40.640.10">
    <property type="entry name" value="Type I PLP-dependent aspartate aminotransferase-like (Major domain)"/>
    <property type="match status" value="1"/>
</dbReference>
<dbReference type="GO" id="GO:0042286">
    <property type="term" value="F:glutamate-1-semialdehyde 2,1-aminomutase activity"/>
    <property type="evidence" value="ECO:0007669"/>
    <property type="project" value="UniProtKB-EC"/>
</dbReference>
<dbReference type="GO" id="GO:0006782">
    <property type="term" value="P:protoporphyrinogen IX biosynthetic process"/>
    <property type="evidence" value="ECO:0007669"/>
    <property type="project" value="UniProtKB-UniPathway"/>
</dbReference>
<comment type="similarity">
    <text evidence="3">Belongs to the class-III pyridoxal-phosphate-dependent aminotransferase family. HemL subfamily.</text>
</comment>
<comment type="pathway">
    <text evidence="2">Porphyrin-containing compound metabolism; protoporphyrin-IX biosynthesis; 5-aminolevulinate from L-glutamyl-tRNA(Glu): step 2/2.</text>
</comment>
<dbReference type="InterPro" id="IPR015422">
    <property type="entry name" value="PyrdxlP-dep_Trfase_small"/>
</dbReference>
<dbReference type="HAMAP" id="MF_00375">
    <property type="entry name" value="HemL_aminotrans_3"/>
    <property type="match status" value="1"/>
</dbReference>
<dbReference type="Gene3D" id="3.90.1150.10">
    <property type="entry name" value="Aspartate Aminotransferase, domain 1"/>
    <property type="match status" value="1"/>
</dbReference>
<dbReference type="EMBL" id="UINC01020749">
    <property type="protein sequence ID" value="SVA86826.1"/>
    <property type="molecule type" value="Genomic_DNA"/>
</dbReference>
<dbReference type="NCBIfam" id="TIGR00713">
    <property type="entry name" value="hemL"/>
    <property type="match status" value="1"/>
</dbReference>
<evidence type="ECO:0000256" key="2">
    <source>
        <dbReference type="ARBA" id="ARBA00004819"/>
    </source>
</evidence>
<dbReference type="NCBIfam" id="NF000818">
    <property type="entry name" value="PRK00062.1"/>
    <property type="match status" value="1"/>
</dbReference>
<evidence type="ECO:0000256" key="6">
    <source>
        <dbReference type="ARBA" id="ARBA00023235"/>
    </source>
</evidence>
<dbReference type="PANTHER" id="PTHR43713:SF3">
    <property type="entry name" value="GLUTAMATE-1-SEMIALDEHYDE 2,1-AMINOMUTASE 1, CHLOROPLASTIC-RELATED"/>
    <property type="match status" value="1"/>
</dbReference>
<evidence type="ECO:0000256" key="7">
    <source>
        <dbReference type="ARBA" id="ARBA00023244"/>
    </source>
</evidence>
<dbReference type="GO" id="GO:0030170">
    <property type="term" value="F:pyridoxal phosphate binding"/>
    <property type="evidence" value="ECO:0007669"/>
    <property type="project" value="InterPro"/>
</dbReference>
<proteinExistence type="inferred from homology"/>
<dbReference type="UniPathway" id="UPA00251">
    <property type="reaction ID" value="UER00317"/>
</dbReference>
<dbReference type="FunFam" id="3.40.640.10:FF:000021">
    <property type="entry name" value="Glutamate-1-semialdehyde 2,1-aminomutase"/>
    <property type="match status" value="1"/>
</dbReference>
<dbReference type="InterPro" id="IPR015424">
    <property type="entry name" value="PyrdxlP-dep_Trfase"/>
</dbReference>
<keyword evidence="5" id="KW-0663">Pyridoxal phosphate</keyword>
<dbReference type="InterPro" id="IPR005814">
    <property type="entry name" value="Aminotrans_3"/>
</dbReference>
<organism evidence="8">
    <name type="scientific">marine metagenome</name>
    <dbReference type="NCBI Taxonomy" id="408172"/>
    <lineage>
        <taxon>unclassified sequences</taxon>
        <taxon>metagenomes</taxon>
        <taxon>ecological metagenomes</taxon>
    </lineage>
</organism>
<reference evidence="8" key="1">
    <citation type="submission" date="2018-05" db="EMBL/GenBank/DDBJ databases">
        <authorList>
            <person name="Lanie J.A."/>
            <person name="Ng W.-L."/>
            <person name="Kazmierczak K.M."/>
            <person name="Andrzejewski T.M."/>
            <person name="Davidsen T.M."/>
            <person name="Wayne K.J."/>
            <person name="Tettelin H."/>
            <person name="Glass J.I."/>
            <person name="Rusch D."/>
            <person name="Podicherti R."/>
            <person name="Tsui H.-C.T."/>
            <person name="Winkler M.E."/>
        </authorList>
    </citation>
    <scope>NUCLEOTIDE SEQUENCE</scope>
</reference>
<protein>
    <recommendedName>
        <fullName evidence="4">glutamate-1-semialdehyde 2,1-aminomutase</fullName>
        <ecNumber evidence="4">5.4.3.8</ecNumber>
    </recommendedName>
</protein>
<accession>A0A381ZC20</accession>
<dbReference type="InterPro" id="IPR004639">
    <property type="entry name" value="4pyrrol_synth_GluAld_NH2Trfase"/>
</dbReference>
<dbReference type="AlphaFoldDB" id="A0A381ZC20"/>
<dbReference type="PROSITE" id="PS00600">
    <property type="entry name" value="AA_TRANSFER_CLASS_3"/>
    <property type="match status" value="1"/>
</dbReference>
<evidence type="ECO:0000256" key="5">
    <source>
        <dbReference type="ARBA" id="ARBA00022898"/>
    </source>
</evidence>
<evidence type="ECO:0000256" key="3">
    <source>
        <dbReference type="ARBA" id="ARBA00008981"/>
    </source>
</evidence>
<dbReference type="PANTHER" id="PTHR43713">
    <property type="entry name" value="GLUTAMATE-1-SEMIALDEHYDE 2,1-AMINOMUTASE"/>
    <property type="match status" value="1"/>
</dbReference>
<dbReference type="CDD" id="cd00610">
    <property type="entry name" value="OAT_like"/>
    <property type="match status" value="1"/>
</dbReference>